<protein>
    <submittedName>
        <fullName evidence="1">Uncharacterized protein</fullName>
    </submittedName>
</protein>
<gene>
    <name evidence="1" type="ORF">GCM10010136_01980</name>
</gene>
<name>A0A8J3GEN0_9HYPH</name>
<reference evidence="1" key="1">
    <citation type="journal article" date="2014" name="Int. J. Syst. Evol. Microbiol.">
        <title>Complete genome sequence of Corynebacterium casei LMG S-19264T (=DSM 44701T), isolated from a smear-ripened cheese.</title>
        <authorList>
            <consortium name="US DOE Joint Genome Institute (JGI-PGF)"/>
            <person name="Walter F."/>
            <person name="Albersmeier A."/>
            <person name="Kalinowski J."/>
            <person name="Ruckert C."/>
        </authorList>
    </citation>
    <scope>NUCLEOTIDE SEQUENCE</scope>
    <source>
        <strain evidence="1">KCTC 42097</strain>
    </source>
</reference>
<organism evidence="1 2">
    <name type="scientific">Limoniibacter endophyticus</name>
    <dbReference type="NCBI Taxonomy" id="1565040"/>
    <lineage>
        <taxon>Bacteria</taxon>
        <taxon>Pseudomonadati</taxon>
        <taxon>Pseudomonadota</taxon>
        <taxon>Alphaproteobacteria</taxon>
        <taxon>Hyphomicrobiales</taxon>
        <taxon>Bartonellaceae</taxon>
        <taxon>Limoniibacter</taxon>
    </lineage>
</organism>
<keyword evidence="2" id="KW-1185">Reference proteome</keyword>
<accession>A0A8J3GEN0</accession>
<sequence>MIVEHIKNVRRFDPYELQALDGGIDAVGSYLEQVGKTDLADMSEEEARMVVKAAWQGSADRLRSVIAKGEAPF</sequence>
<dbReference type="Proteomes" id="UP000641137">
    <property type="component" value="Unassembled WGS sequence"/>
</dbReference>
<dbReference type="AlphaFoldDB" id="A0A8J3GEN0"/>
<evidence type="ECO:0000313" key="2">
    <source>
        <dbReference type="Proteomes" id="UP000641137"/>
    </source>
</evidence>
<comment type="caution">
    <text evidence="1">The sequence shown here is derived from an EMBL/GenBank/DDBJ whole genome shotgun (WGS) entry which is preliminary data.</text>
</comment>
<dbReference type="RefSeq" id="WP_244636557.1">
    <property type="nucleotide sequence ID" value="NZ_BMZO01000001.1"/>
</dbReference>
<evidence type="ECO:0000313" key="1">
    <source>
        <dbReference type="EMBL" id="GHC61445.1"/>
    </source>
</evidence>
<dbReference type="InterPro" id="IPR045422">
    <property type="entry name" value="DUF6511"/>
</dbReference>
<dbReference type="Pfam" id="PF20121">
    <property type="entry name" value="DUF6511"/>
    <property type="match status" value="1"/>
</dbReference>
<proteinExistence type="predicted"/>
<reference evidence="1" key="2">
    <citation type="submission" date="2020-09" db="EMBL/GenBank/DDBJ databases">
        <authorList>
            <person name="Sun Q."/>
            <person name="Kim S."/>
        </authorList>
    </citation>
    <scope>NUCLEOTIDE SEQUENCE</scope>
    <source>
        <strain evidence="1">KCTC 42097</strain>
    </source>
</reference>
<dbReference type="EMBL" id="BMZO01000001">
    <property type="protein sequence ID" value="GHC61445.1"/>
    <property type="molecule type" value="Genomic_DNA"/>
</dbReference>